<feature type="domain" description="Peptidase M13 N-terminal" evidence="12">
    <location>
        <begin position="70"/>
        <end position="118"/>
    </location>
</feature>
<evidence type="ECO:0000259" key="12">
    <source>
        <dbReference type="Pfam" id="PF05649"/>
    </source>
</evidence>
<evidence type="ECO:0000256" key="8">
    <source>
        <dbReference type="ARBA" id="ARBA00023157"/>
    </source>
</evidence>
<dbReference type="Pfam" id="PF01431">
    <property type="entry name" value="Peptidase_M13"/>
    <property type="match status" value="1"/>
</dbReference>
<keyword evidence="9" id="KW-0325">Glycoprotein</keyword>
<dbReference type="InterPro" id="IPR018497">
    <property type="entry name" value="Peptidase_M13_C"/>
</dbReference>
<dbReference type="Proteomes" id="UP000675881">
    <property type="component" value="Chromosome 5"/>
</dbReference>
<proteinExistence type="inferred from homology"/>
<evidence type="ECO:0000256" key="9">
    <source>
        <dbReference type="ARBA" id="ARBA00023180"/>
    </source>
</evidence>
<dbReference type="CDD" id="cd08662">
    <property type="entry name" value="M13"/>
    <property type="match status" value="1"/>
</dbReference>
<evidence type="ECO:0000256" key="2">
    <source>
        <dbReference type="ARBA" id="ARBA00007357"/>
    </source>
</evidence>
<evidence type="ECO:0000256" key="5">
    <source>
        <dbReference type="ARBA" id="ARBA00022801"/>
    </source>
</evidence>
<sequence length="664" mass="76184">MTFVRAHYQRQTNEAVPSSDDATEGDAVSVRSDSNVQEEFQFIDSNHPSIVVSTPPSSSILSSMDQDVDPCEDFYKFACGKWELSNPIPDGKSSWSPFEKLHEANQLVLKNILFEKKQYSDLWSGGKSPEGGSSWIRLIIYQIFDFQRKMYLLQNKYHFGGFFSWSIVEDESNSSQHVIQLDQGGLSLPTQDFYVKDTEGNKRVIKALEIMMTRLFRLLLQEEYPNDPITKEGEDNIKQTVLDITNFEKRIANITISTSQRKQENNLYNRMTLGQLNPFLKSNKTIPKDEAVVVNAPKYFKALTDLINEHKATDNGKMTLNNYMIWQAIRDMKNTLSKSYRDTDLILQKAMFGKEGHEERWRSCITDTDAVIGYALAEGMINRIKEAFIANLNEAAWMDATTKARAVDKAHSITDMIGYPDYILNKNDLNKKYKGLNVSESDYFRNTLAHSQFVFVESLKKLFKKVNLTQWSMTPPTVNAYYTPVKNQIVFPSGLLQNPFFALDYPKSLNFGAMGVVMGHELSHAFDDEGRKYDKNGNMVDWWLNSTTLNFKNKLTCMTQQYSHYTLHNESVDGNITVGENIADNGGLKASYRAYTKWLEENTIPEVWCSSSTKETDHFQLMEDHHSPGKFRVLGPLSNFKEFANVFLCSPYSKMNPKERCEIW</sequence>
<dbReference type="GO" id="GO:0005886">
    <property type="term" value="C:plasma membrane"/>
    <property type="evidence" value="ECO:0007669"/>
    <property type="project" value="TreeGrafter"/>
</dbReference>
<dbReference type="AlphaFoldDB" id="A0A7R8CYV0"/>
<dbReference type="PRINTS" id="PR00786">
    <property type="entry name" value="NEPRILYSIN"/>
</dbReference>
<organism evidence="13 14">
    <name type="scientific">Lepeophtheirus salmonis</name>
    <name type="common">Salmon louse</name>
    <name type="synonym">Caligus salmonis</name>
    <dbReference type="NCBI Taxonomy" id="72036"/>
    <lineage>
        <taxon>Eukaryota</taxon>
        <taxon>Metazoa</taxon>
        <taxon>Ecdysozoa</taxon>
        <taxon>Arthropoda</taxon>
        <taxon>Crustacea</taxon>
        <taxon>Multicrustacea</taxon>
        <taxon>Hexanauplia</taxon>
        <taxon>Copepoda</taxon>
        <taxon>Siphonostomatoida</taxon>
        <taxon>Caligidae</taxon>
        <taxon>Lepeophtheirus</taxon>
    </lineage>
</organism>
<dbReference type="PANTHER" id="PTHR11733">
    <property type="entry name" value="ZINC METALLOPROTEASE FAMILY M13 NEPRILYSIN-RELATED"/>
    <property type="match status" value="1"/>
</dbReference>
<dbReference type="InterPro" id="IPR000718">
    <property type="entry name" value="Peptidase_M13"/>
</dbReference>
<evidence type="ECO:0000313" key="14">
    <source>
        <dbReference type="Proteomes" id="UP000675881"/>
    </source>
</evidence>
<dbReference type="InterPro" id="IPR042089">
    <property type="entry name" value="Peptidase_M13_dom_2"/>
</dbReference>
<dbReference type="InterPro" id="IPR008753">
    <property type="entry name" value="Peptidase_M13_N"/>
</dbReference>
<dbReference type="Pfam" id="PF05649">
    <property type="entry name" value="Peptidase_M13_N"/>
    <property type="match status" value="2"/>
</dbReference>
<feature type="region of interest" description="Disordered" evidence="10">
    <location>
        <begin position="1"/>
        <end position="31"/>
    </location>
</feature>
<evidence type="ECO:0000256" key="1">
    <source>
        <dbReference type="ARBA" id="ARBA00001947"/>
    </source>
</evidence>
<evidence type="ECO:0000256" key="3">
    <source>
        <dbReference type="ARBA" id="ARBA00022670"/>
    </source>
</evidence>
<protein>
    <submittedName>
        <fullName evidence="13">MMEL1</fullName>
        <ecNumber evidence="13">3.4.24.11</ecNumber>
    </submittedName>
</protein>
<dbReference type="FunFam" id="3.40.390.10:FF:000076">
    <property type="entry name" value="membrane metallo-endopeptidase-like 1"/>
    <property type="match status" value="1"/>
</dbReference>
<evidence type="ECO:0000259" key="11">
    <source>
        <dbReference type="Pfam" id="PF01431"/>
    </source>
</evidence>
<keyword evidence="4" id="KW-0479">Metal-binding</keyword>
<dbReference type="EMBL" id="HG994584">
    <property type="protein sequence ID" value="CAF2944566.1"/>
    <property type="molecule type" value="Genomic_DNA"/>
</dbReference>
<dbReference type="PANTHER" id="PTHR11733:SF167">
    <property type="entry name" value="FI17812P1-RELATED"/>
    <property type="match status" value="1"/>
</dbReference>
<evidence type="ECO:0000313" key="13">
    <source>
        <dbReference type="EMBL" id="CAF2944566.1"/>
    </source>
</evidence>
<dbReference type="GO" id="GO:0016485">
    <property type="term" value="P:protein processing"/>
    <property type="evidence" value="ECO:0007669"/>
    <property type="project" value="TreeGrafter"/>
</dbReference>
<dbReference type="EC" id="3.4.24.11" evidence="13"/>
<dbReference type="Gene3D" id="1.10.1380.10">
    <property type="entry name" value="Neutral endopeptidase , domain2"/>
    <property type="match status" value="1"/>
</dbReference>
<evidence type="ECO:0000256" key="7">
    <source>
        <dbReference type="ARBA" id="ARBA00023049"/>
    </source>
</evidence>
<accession>A0A7R8CYV0</accession>
<evidence type="ECO:0000256" key="10">
    <source>
        <dbReference type="SAM" id="MobiDB-lite"/>
    </source>
</evidence>
<dbReference type="OrthoDB" id="6475849at2759"/>
<dbReference type="GO" id="GO:0004222">
    <property type="term" value="F:metalloendopeptidase activity"/>
    <property type="evidence" value="ECO:0007669"/>
    <property type="project" value="UniProtKB-EC"/>
</dbReference>
<dbReference type="Gene3D" id="3.40.390.10">
    <property type="entry name" value="Collagenase (Catalytic Domain)"/>
    <property type="match status" value="2"/>
</dbReference>
<keyword evidence="14" id="KW-1185">Reference proteome</keyword>
<keyword evidence="6" id="KW-0862">Zinc</keyword>
<feature type="domain" description="Peptidase M13 N-terminal" evidence="12">
    <location>
        <begin position="143"/>
        <end position="420"/>
    </location>
</feature>
<dbReference type="PROSITE" id="PS51885">
    <property type="entry name" value="NEPRILYSIN"/>
    <property type="match status" value="1"/>
</dbReference>
<keyword evidence="3" id="KW-0645">Protease</keyword>
<keyword evidence="5 13" id="KW-0378">Hydrolase</keyword>
<gene>
    <name evidence="13" type="ORF">LSAA_9803</name>
</gene>
<comment type="similarity">
    <text evidence="2">Belongs to the peptidase M13 family.</text>
</comment>
<evidence type="ECO:0000256" key="6">
    <source>
        <dbReference type="ARBA" id="ARBA00022833"/>
    </source>
</evidence>
<reference evidence="13" key="1">
    <citation type="submission" date="2021-02" db="EMBL/GenBank/DDBJ databases">
        <authorList>
            <person name="Bekaert M."/>
        </authorList>
    </citation>
    <scope>NUCLEOTIDE SEQUENCE</scope>
    <source>
        <strain evidence="13">IoA-00</strain>
    </source>
</reference>
<comment type="cofactor">
    <cofactor evidence="1">
        <name>Zn(2+)</name>
        <dbReference type="ChEBI" id="CHEBI:29105"/>
    </cofactor>
</comment>
<keyword evidence="8" id="KW-1015">Disulfide bond</keyword>
<dbReference type="SUPFAM" id="SSF55486">
    <property type="entry name" value="Metalloproteases ('zincins'), catalytic domain"/>
    <property type="match status" value="1"/>
</dbReference>
<name>A0A7R8CYV0_LEPSM</name>
<feature type="domain" description="Peptidase M13 C-terminal" evidence="11">
    <location>
        <begin position="479"/>
        <end position="663"/>
    </location>
</feature>
<keyword evidence="7" id="KW-0482">Metalloprotease</keyword>
<dbReference type="GO" id="GO:0046872">
    <property type="term" value="F:metal ion binding"/>
    <property type="evidence" value="ECO:0007669"/>
    <property type="project" value="UniProtKB-KW"/>
</dbReference>
<evidence type="ECO:0000256" key="4">
    <source>
        <dbReference type="ARBA" id="ARBA00022723"/>
    </source>
</evidence>
<dbReference type="InterPro" id="IPR024079">
    <property type="entry name" value="MetalloPept_cat_dom_sf"/>
</dbReference>